<comment type="caution">
    <text evidence="2">The sequence shown here is derived from an EMBL/GenBank/DDBJ whole genome shotgun (WGS) entry which is preliminary data.</text>
</comment>
<feature type="compositionally biased region" description="Basic and acidic residues" evidence="1">
    <location>
        <begin position="43"/>
        <end position="52"/>
    </location>
</feature>
<accession>A0A9N7U1N5</accession>
<dbReference type="AlphaFoldDB" id="A0A9N7U1N5"/>
<keyword evidence="3" id="KW-1185">Reference proteome</keyword>
<evidence type="ECO:0000313" key="2">
    <source>
        <dbReference type="EMBL" id="CAB1422381.1"/>
    </source>
</evidence>
<gene>
    <name evidence="2" type="ORF">PLEPLA_LOCUS10296</name>
</gene>
<proteinExistence type="predicted"/>
<evidence type="ECO:0000313" key="3">
    <source>
        <dbReference type="Proteomes" id="UP001153269"/>
    </source>
</evidence>
<feature type="compositionally biased region" description="Basic and acidic residues" evidence="1">
    <location>
        <begin position="20"/>
        <end position="36"/>
    </location>
</feature>
<feature type="compositionally biased region" description="Basic and acidic residues" evidence="1">
    <location>
        <begin position="75"/>
        <end position="84"/>
    </location>
</feature>
<feature type="region of interest" description="Disordered" evidence="1">
    <location>
        <begin position="1"/>
        <end position="110"/>
    </location>
</feature>
<evidence type="ECO:0000256" key="1">
    <source>
        <dbReference type="SAM" id="MobiDB-lite"/>
    </source>
</evidence>
<reference evidence="2" key="1">
    <citation type="submission" date="2020-03" db="EMBL/GenBank/DDBJ databases">
        <authorList>
            <person name="Weist P."/>
        </authorList>
    </citation>
    <scope>NUCLEOTIDE SEQUENCE</scope>
</reference>
<dbReference type="EMBL" id="CADEAL010000579">
    <property type="protein sequence ID" value="CAB1422381.1"/>
    <property type="molecule type" value="Genomic_DNA"/>
</dbReference>
<sequence>MSRSRFRRNQGQNICPNTHENPEESTREQTEPDHLRPGPLEIRTIRDQDHQRPGPTETRTIRDQDQLRPGSSETKTIRDKEHQRPGPTETRSIRDKARTIRDQDNETRTN</sequence>
<dbReference type="Proteomes" id="UP001153269">
    <property type="component" value="Unassembled WGS sequence"/>
</dbReference>
<name>A0A9N7U1N5_PLEPL</name>
<feature type="compositionally biased region" description="Basic and acidic residues" evidence="1">
    <location>
        <begin position="91"/>
        <end position="110"/>
    </location>
</feature>
<protein>
    <submittedName>
        <fullName evidence="2">Uncharacterized protein</fullName>
    </submittedName>
</protein>
<organism evidence="2 3">
    <name type="scientific">Pleuronectes platessa</name>
    <name type="common">European plaice</name>
    <dbReference type="NCBI Taxonomy" id="8262"/>
    <lineage>
        <taxon>Eukaryota</taxon>
        <taxon>Metazoa</taxon>
        <taxon>Chordata</taxon>
        <taxon>Craniata</taxon>
        <taxon>Vertebrata</taxon>
        <taxon>Euteleostomi</taxon>
        <taxon>Actinopterygii</taxon>
        <taxon>Neopterygii</taxon>
        <taxon>Teleostei</taxon>
        <taxon>Neoteleostei</taxon>
        <taxon>Acanthomorphata</taxon>
        <taxon>Carangaria</taxon>
        <taxon>Pleuronectiformes</taxon>
        <taxon>Pleuronectoidei</taxon>
        <taxon>Pleuronectidae</taxon>
        <taxon>Pleuronectes</taxon>
    </lineage>
</organism>
<feature type="compositionally biased region" description="Polar residues" evidence="1">
    <location>
        <begin position="9"/>
        <end position="19"/>
    </location>
</feature>